<dbReference type="OrthoDB" id="407617at2759"/>
<dbReference type="PANTHER" id="PTHR16201">
    <property type="entry name" value="SEVEN TRANSMEMBRANE PROTEIN 1-RELATED"/>
    <property type="match status" value="1"/>
</dbReference>
<feature type="transmembrane region" description="Helical" evidence="5">
    <location>
        <begin position="211"/>
        <end position="236"/>
    </location>
</feature>
<feature type="transmembrane region" description="Helical" evidence="5">
    <location>
        <begin position="147"/>
        <end position="170"/>
    </location>
</feature>
<feature type="transmembrane region" description="Helical" evidence="5">
    <location>
        <begin position="6"/>
        <end position="24"/>
    </location>
</feature>
<dbReference type="Proteomes" id="UP000249723">
    <property type="component" value="Unassembled WGS sequence"/>
</dbReference>
<feature type="transmembrane region" description="Helical" evidence="5">
    <location>
        <begin position="89"/>
        <end position="111"/>
    </location>
</feature>
<dbReference type="AlphaFoldDB" id="A0A2X0K453"/>
<feature type="transmembrane region" description="Helical" evidence="5">
    <location>
        <begin position="182"/>
        <end position="199"/>
    </location>
</feature>
<name>A0A2X0K453_9BASI</name>
<dbReference type="Gene3D" id="1.20.1280.290">
    <property type="match status" value="2"/>
</dbReference>
<evidence type="ECO:0000256" key="1">
    <source>
        <dbReference type="ARBA" id="ARBA00004141"/>
    </source>
</evidence>
<dbReference type="InterPro" id="IPR006603">
    <property type="entry name" value="PQ-loop_rpt"/>
</dbReference>
<protein>
    <submittedName>
        <fullName evidence="6">BZ3500_MvSof-1268-A1-R1_Chr2-2g04888 protein</fullName>
    </submittedName>
</protein>
<evidence type="ECO:0000256" key="4">
    <source>
        <dbReference type="ARBA" id="ARBA00023136"/>
    </source>
</evidence>
<gene>
    <name evidence="6" type="ORF">BZ3500_MVSOF-1268-A1-R1_CHR2-2G04888</name>
</gene>
<feature type="transmembrane region" description="Helical" evidence="5">
    <location>
        <begin position="242"/>
        <end position="266"/>
    </location>
</feature>
<evidence type="ECO:0000313" key="7">
    <source>
        <dbReference type="Proteomes" id="UP000249723"/>
    </source>
</evidence>
<feature type="transmembrane region" description="Helical" evidence="5">
    <location>
        <begin position="117"/>
        <end position="135"/>
    </location>
</feature>
<keyword evidence="4 5" id="KW-0472">Membrane</keyword>
<proteinExistence type="predicted"/>
<keyword evidence="2 5" id="KW-0812">Transmembrane</keyword>
<dbReference type="PANTHER" id="PTHR16201:SF37">
    <property type="entry name" value="PQ-LOOP REPEAT-CONTAINING PROTEIN"/>
    <property type="match status" value="1"/>
</dbReference>
<organism evidence="6 7">
    <name type="scientific">Microbotryum saponariae</name>
    <dbReference type="NCBI Taxonomy" id="289078"/>
    <lineage>
        <taxon>Eukaryota</taxon>
        <taxon>Fungi</taxon>
        <taxon>Dikarya</taxon>
        <taxon>Basidiomycota</taxon>
        <taxon>Pucciniomycotina</taxon>
        <taxon>Microbotryomycetes</taxon>
        <taxon>Microbotryales</taxon>
        <taxon>Microbotryaceae</taxon>
        <taxon>Microbotryum</taxon>
    </lineage>
</organism>
<keyword evidence="7" id="KW-1185">Reference proteome</keyword>
<sequence length="304" mass="33249">MYANAVLENLFGTIGAILWSIQLIPQLTRADGMRGTQSLVTELLWGSPRVHVIVVGHVLSTFFTGENPGTILSTCFCPQWKSYRRKNTAGLSSAMLGIWFFAGIWLGAYVLIENLSIPLLIQPQLFCFFAAIAYAQCLYYDQNRSATFATTVCVVCCSLAGGLEAGLIFAARHLESRGNTRLTTAIGTISAIFIVLGLLPQYYEIYQYRAVIGISLIFITIDLVGGVMSTLSLVFAKGSFDTLAALSYAAVVVLEIGILALVPVLNPRYHRRQEERKPEEDEALSKGTIDTIMCETPESLGKVV</sequence>
<evidence type="ECO:0000256" key="5">
    <source>
        <dbReference type="SAM" id="Phobius"/>
    </source>
</evidence>
<dbReference type="EMBL" id="FMWP01000010">
    <property type="protein sequence ID" value="SCZ87422.1"/>
    <property type="molecule type" value="Genomic_DNA"/>
</dbReference>
<evidence type="ECO:0000313" key="6">
    <source>
        <dbReference type="EMBL" id="SCZ87422.1"/>
    </source>
</evidence>
<accession>A0A2X0K453</accession>
<dbReference type="InterPro" id="IPR051415">
    <property type="entry name" value="LAAT-1"/>
</dbReference>
<evidence type="ECO:0000256" key="2">
    <source>
        <dbReference type="ARBA" id="ARBA00022692"/>
    </source>
</evidence>
<dbReference type="GO" id="GO:0016020">
    <property type="term" value="C:membrane"/>
    <property type="evidence" value="ECO:0007669"/>
    <property type="project" value="UniProtKB-SubCell"/>
</dbReference>
<keyword evidence="3 5" id="KW-1133">Transmembrane helix</keyword>
<comment type="subcellular location">
    <subcellularLocation>
        <location evidence="1">Membrane</location>
        <topology evidence="1">Multi-pass membrane protein</topology>
    </subcellularLocation>
</comment>
<evidence type="ECO:0000256" key="3">
    <source>
        <dbReference type="ARBA" id="ARBA00022989"/>
    </source>
</evidence>
<reference evidence="7" key="1">
    <citation type="submission" date="2016-10" db="EMBL/GenBank/DDBJ databases">
        <authorList>
            <person name="Jeantristanb JTB J.-T."/>
            <person name="Ricardo R."/>
        </authorList>
    </citation>
    <scope>NUCLEOTIDE SEQUENCE [LARGE SCALE GENOMIC DNA]</scope>
</reference>
<dbReference type="Pfam" id="PF04193">
    <property type="entry name" value="PQ-loop"/>
    <property type="match status" value="2"/>
</dbReference>
<dbReference type="SMART" id="SM00679">
    <property type="entry name" value="CTNS"/>
    <property type="match status" value="2"/>
</dbReference>